<protein>
    <recommendedName>
        <fullName evidence="6">Transport permease protein</fullName>
    </recommendedName>
</protein>
<dbReference type="PROSITE" id="PS51012">
    <property type="entry name" value="ABC_TM2"/>
    <property type="match status" value="1"/>
</dbReference>
<dbReference type="InterPro" id="IPR051784">
    <property type="entry name" value="Nod_factor_ABC_transporter"/>
</dbReference>
<dbReference type="GO" id="GO:0140359">
    <property type="term" value="F:ABC-type transporter activity"/>
    <property type="evidence" value="ECO:0007669"/>
    <property type="project" value="InterPro"/>
</dbReference>
<sequence length="252" mass="26471">MAAVQDAITMSGRCIRLTSRALDAIITSVMMPVMLMLVFVYLFGGAIKSSTGGDYVRYVVPGVLLLCAGWGGAATAVNVNMDMNGGIVDRLRSMDVGGTAVLAGHVVASVARNIVSTLIVFGVALLIGFRSDADVMGWLGAVGVLLMFMLAVSWLASVFGLLVQSAEAAGGFSFIMMFVPYVSSAFVPVSTLPSWLRGVAEHQPVTPVIESLRALLNDQPLGNSGWLALTWCAGILVVSAVLADVLFRKRVA</sequence>
<dbReference type="InterPro" id="IPR000412">
    <property type="entry name" value="ABC_2_transport"/>
</dbReference>
<dbReference type="PANTHER" id="PTHR43229">
    <property type="entry name" value="NODULATION PROTEIN J"/>
    <property type="match status" value="1"/>
</dbReference>
<comment type="subcellular location">
    <subcellularLocation>
        <location evidence="6">Cell membrane</location>
        <topology evidence="6">Multi-pass membrane protein</topology>
    </subcellularLocation>
    <subcellularLocation>
        <location evidence="1">Membrane</location>
        <topology evidence="1">Multi-pass membrane protein</topology>
    </subcellularLocation>
</comment>
<keyword evidence="4 6" id="KW-0472">Membrane</keyword>
<evidence type="ECO:0000256" key="4">
    <source>
        <dbReference type="ARBA" id="ARBA00023136"/>
    </source>
</evidence>
<feature type="transmembrane region" description="Helical" evidence="6">
    <location>
        <begin position="135"/>
        <end position="156"/>
    </location>
</feature>
<keyword evidence="2 6" id="KW-0812">Transmembrane</keyword>
<evidence type="ECO:0000256" key="3">
    <source>
        <dbReference type="ARBA" id="ARBA00022989"/>
    </source>
</evidence>
<feature type="transmembrane region" description="Helical" evidence="6">
    <location>
        <begin position="100"/>
        <end position="129"/>
    </location>
</feature>
<feature type="domain" description="ABC transmembrane type-2" evidence="7">
    <location>
        <begin position="23"/>
        <end position="250"/>
    </location>
</feature>
<feature type="transmembrane region" description="Helical" evidence="6">
    <location>
        <begin position="21"/>
        <end position="43"/>
    </location>
</feature>
<dbReference type="InterPro" id="IPR047817">
    <property type="entry name" value="ABC2_TM_bact-type"/>
</dbReference>
<feature type="transmembrane region" description="Helical" evidence="6">
    <location>
        <begin position="226"/>
        <end position="247"/>
    </location>
</feature>
<comment type="similarity">
    <text evidence="6">Belongs to the ABC-2 integral membrane protein family.</text>
</comment>
<gene>
    <name evidence="8" type="primary">lieB</name>
    <name evidence="8" type="ORF">SHKM778_31950</name>
</gene>
<dbReference type="GO" id="GO:0043190">
    <property type="term" value="C:ATP-binding cassette (ABC) transporter complex"/>
    <property type="evidence" value="ECO:0007669"/>
    <property type="project" value="InterPro"/>
</dbReference>
<dbReference type="Pfam" id="PF01061">
    <property type="entry name" value="ABC2_membrane"/>
    <property type="match status" value="1"/>
</dbReference>
<organism evidence="8">
    <name type="scientific">Streptomyces haneummycinicus</name>
    <dbReference type="NCBI Taxonomy" id="3074435"/>
    <lineage>
        <taxon>Bacteria</taxon>
        <taxon>Bacillati</taxon>
        <taxon>Actinomycetota</taxon>
        <taxon>Actinomycetes</taxon>
        <taxon>Kitasatosporales</taxon>
        <taxon>Streptomycetaceae</taxon>
        <taxon>Streptomyces</taxon>
    </lineage>
</organism>
<dbReference type="AlphaFoldDB" id="A0AAT9HHC1"/>
<keyword evidence="6" id="KW-1003">Cell membrane</keyword>
<feature type="transmembrane region" description="Helical" evidence="6">
    <location>
        <begin position="168"/>
        <end position="187"/>
    </location>
</feature>
<evidence type="ECO:0000256" key="6">
    <source>
        <dbReference type="RuleBase" id="RU361157"/>
    </source>
</evidence>
<reference evidence="8" key="2">
    <citation type="submission" date="2024-07" db="EMBL/GenBank/DDBJ databases">
        <title>Streptomyces haneummycinica sp. nov., a new antibiotic-producing actinobacterium isolated from marine sediment.</title>
        <authorList>
            <person name="Uemura M."/>
            <person name="Hamada M."/>
            <person name="Hirano S."/>
            <person name="Kobayashi K."/>
            <person name="Ohshiro T."/>
            <person name="Kobayashi T."/>
            <person name="Terahara T."/>
        </authorList>
    </citation>
    <scope>NUCLEOTIDE SEQUENCE</scope>
    <source>
        <strain evidence="8">KM77-8</strain>
    </source>
</reference>
<dbReference type="InterPro" id="IPR013525">
    <property type="entry name" value="ABC2_TM"/>
</dbReference>
<proteinExistence type="inferred from homology"/>
<keyword evidence="5" id="KW-0046">Antibiotic resistance</keyword>
<evidence type="ECO:0000256" key="1">
    <source>
        <dbReference type="ARBA" id="ARBA00004141"/>
    </source>
</evidence>
<dbReference type="PIRSF" id="PIRSF006648">
    <property type="entry name" value="DrrB"/>
    <property type="match status" value="1"/>
</dbReference>
<reference evidence="8" key="1">
    <citation type="submission" date="2024-06" db="EMBL/GenBank/DDBJ databases">
        <authorList>
            <consortium name="consrtm"/>
            <person name="Uemura M."/>
            <person name="Terahara T."/>
        </authorList>
    </citation>
    <scope>NUCLEOTIDE SEQUENCE</scope>
    <source>
        <strain evidence="8">KM77-8</strain>
    </source>
</reference>
<evidence type="ECO:0000259" key="7">
    <source>
        <dbReference type="PROSITE" id="PS51012"/>
    </source>
</evidence>
<keyword evidence="3 6" id="KW-1133">Transmembrane helix</keyword>
<evidence type="ECO:0000256" key="2">
    <source>
        <dbReference type="ARBA" id="ARBA00022692"/>
    </source>
</evidence>
<dbReference type="EMBL" id="AP035768">
    <property type="protein sequence ID" value="BFO16807.1"/>
    <property type="molecule type" value="Genomic_DNA"/>
</dbReference>
<feature type="transmembrane region" description="Helical" evidence="6">
    <location>
        <begin position="55"/>
        <end position="79"/>
    </location>
</feature>
<dbReference type="GO" id="GO:0046677">
    <property type="term" value="P:response to antibiotic"/>
    <property type="evidence" value="ECO:0007669"/>
    <property type="project" value="UniProtKB-KW"/>
</dbReference>
<keyword evidence="6" id="KW-0813">Transport</keyword>
<evidence type="ECO:0000256" key="5">
    <source>
        <dbReference type="ARBA" id="ARBA00023251"/>
    </source>
</evidence>
<dbReference type="PANTHER" id="PTHR43229:SF2">
    <property type="entry name" value="NODULATION PROTEIN J"/>
    <property type="match status" value="1"/>
</dbReference>
<name>A0AAT9HHC1_9ACTN</name>
<accession>A0AAT9HHC1</accession>
<evidence type="ECO:0000313" key="8">
    <source>
        <dbReference type="EMBL" id="BFO16807.1"/>
    </source>
</evidence>